<dbReference type="InterPro" id="IPR050736">
    <property type="entry name" value="Sensor_HK_Regulatory"/>
</dbReference>
<dbReference type="Pfam" id="PF08447">
    <property type="entry name" value="PAS_3"/>
    <property type="match status" value="1"/>
</dbReference>
<evidence type="ECO:0000256" key="5">
    <source>
        <dbReference type="ARBA" id="ARBA00022777"/>
    </source>
</evidence>
<evidence type="ECO:0000256" key="7">
    <source>
        <dbReference type="SAM" id="Phobius"/>
    </source>
</evidence>
<organism evidence="9 10">
    <name type="scientific">Xylanibacter ruminicola</name>
    <name type="common">Prevotella ruminicola</name>
    <dbReference type="NCBI Taxonomy" id="839"/>
    <lineage>
        <taxon>Bacteria</taxon>
        <taxon>Pseudomonadati</taxon>
        <taxon>Bacteroidota</taxon>
        <taxon>Bacteroidia</taxon>
        <taxon>Bacteroidales</taxon>
        <taxon>Prevotellaceae</taxon>
        <taxon>Xylanibacter</taxon>
    </lineage>
</organism>
<evidence type="ECO:0000313" key="9">
    <source>
        <dbReference type="EMBL" id="SHK30273.1"/>
    </source>
</evidence>
<evidence type="ECO:0000313" key="10">
    <source>
        <dbReference type="Proteomes" id="UP000184130"/>
    </source>
</evidence>
<keyword evidence="3" id="KW-0597">Phosphoprotein</keyword>
<keyword evidence="7" id="KW-1133">Transmembrane helix</keyword>
<keyword evidence="7" id="KW-0472">Membrane</keyword>
<dbReference type="InterPro" id="IPR004358">
    <property type="entry name" value="Sig_transdc_His_kin-like_C"/>
</dbReference>
<sequence>MYSLLLYTQTENTYLVPMLWAAGIVALLVLIIMMIVQQRMGSRLKRELTDLDKVKQSSIEYDFVLKAMHLCTWHIDCKSRRIAVDADFREDKGDLVAIPEVPLEQLFDLIEKNDAQRVRAALEKICDGNSLSYHEVYRVMTGKSGLTYWEESFGTIAARDEEGNPSRIVGTSIRIDAQKEMEASLIAARNKAEESDRLKTAFLANMGHEIRTPLNAIVGFSDLLPVIDNDADRNQIIAEIQKNNHKLLNIIDGLVSMSKVEAEAKSLVKQQVDLVPVLRQVVDSFSGMVDPSQVILATQFPITELMVTTDIGKVKEIISNLVQNAVKFTDHGSITLGFDLPQGDKLMLWVLDTGKGISEADQQRIFERFFKVDEYVPGTGLGLSVAKSHAESLGGAIGVDSILGEGSRFWVEIPMR</sequence>
<dbReference type="SMART" id="SM00388">
    <property type="entry name" value="HisKA"/>
    <property type="match status" value="1"/>
</dbReference>
<dbReference type="Gene3D" id="3.30.450.20">
    <property type="entry name" value="PAS domain"/>
    <property type="match status" value="1"/>
</dbReference>
<keyword evidence="7" id="KW-0812">Transmembrane</keyword>
<dbReference type="InterPro" id="IPR005467">
    <property type="entry name" value="His_kinase_dom"/>
</dbReference>
<evidence type="ECO:0000259" key="8">
    <source>
        <dbReference type="PROSITE" id="PS50109"/>
    </source>
</evidence>
<reference evidence="9 10" key="1">
    <citation type="submission" date="2016-11" db="EMBL/GenBank/DDBJ databases">
        <authorList>
            <person name="Jaros S."/>
            <person name="Januszkiewicz K."/>
            <person name="Wedrychowicz H."/>
        </authorList>
    </citation>
    <scope>NUCLEOTIDE SEQUENCE [LARGE SCALE GENOMIC DNA]</scope>
    <source>
        <strain evidence="9 10">KHT3</strain>
    </source>
</reference>
<dbReference type="GO" id="GO:0000155">
    <property type="term" value="F:phosphorelay sensor kinase activity"/>
    <property type="evidence" value="ECO:0007669"/>
    <property type="project" value="InterPro"/>
</dbReference>
<dbReference type="OrthoDB" id="9796457at2"/>
<dbReference type="EC" id="2.7.13.3" evidence="2"/>
<dbReference type="EMBL" id="FRBD01000001">
    <property type="protein sequence ID" value="SHK30273.1"/>
    <property type="molecule type" value="Genomic_DNA"/>
</dbReference>
<evidence type="ECO:0000256" key="3">
    <source>
        <dbReference type="ARBA" id="ARBA00022553"/>
    </source>
</evidence>
<dbReference type="Pfam" id="PF00512">
    <property type="entry name" value="HisKA"/>
    <property type="match status" value="1"/>
</dbReference>
<evidence type="ECO:0000256" key="2">
    <source>
        <dbReference type="ARBA" id="ARBA00012438"/>
    </source>
</evidence>
<dbReference type="PRINTS" id="PR00344">
    <property type="entry name" value="BCTRLSENSOR"/>
</dbReference>
<dbReference type="Pfam" id="PF02518">
    <property type="entry name" value="HATPase_c"/>
    <property type="match status" value="1"/>
</dbReference>
<dbReference type="SUPFAM" id="SSF47384">
    <property type="entry name" value="Homodimeric domain of signal transducing histidine kinase"/>
    <property type="match status" value="1"/>
</dbReference>
<name>A0A1M6RCU9_XYLRU</name>
<dbReference type="InterPro" id="IPR036890">
    <property type="entry name" value="HATPase_C_sf"/>
</dbReference>
<evidence type="ECO:0000256" key="6">
    <source>
        <dbReference type="ARBA" id="ARBA00023012"/>
    </source>
</evidence>
<dbReference type="CDD" id="cd00082">
    <property type="entry name" value="HisKA"/>
    <property type="match status" value="1"/>
</dbReference>
<feature type="transmembrane region" description="Helical" evidence="7">
    <location>
        <begin position="14"/>
        <end position="36"/>
    </location>
</feature>
<gene>
    <name evidence="9" type="ORF">SAMN05216463_101203</name>
</gene>
<keyword evidence="6" id="KW-0902">Two-component regulatory system</keyword>
<dbReference type="PANTHER" id="PTHR43711">
    <property type="entry name" value="TWO-COMPONENT HISTIDINE KINASE"/>
    <property type="match status" value="1"/>
</dbReference>
<dbReference type="InterPro" id="IPR013655">
    <property type="entry name" value="PAS_fold_3"/>
</dbReference>
<keyword evidence="4" id="KW-0808">Transferase</keyword>
<dbReference type="Gene3D" id="1.10.287.130">
    <property type="match status" value="1"/>
</dbReference>
<dbReference type="Proteomes" id="UP000184130">
    <property type="component" value="Unassembled WGS sequence"/>
</dbReference>
<protein>
    <recommendedName>
        <fullName evidence="2">histidine kinase</fullName>
        <ecNumber evidence="2">2.7.13.3</ecNumber>
    </recommendedName>
</protein>
<dbReference type="AlphaFoldDB" id="A0A1M6RCU9"/>
<dbReference type="PANTHER" id="PTHR43711:SF31">
    <property type="entry name" value="HISTIDINE KINASE"/>
    <property type="match status" value="1"/>
</dbReference>
<keyword evidence="5 9" id="KW-0418">Kinase</keyword>
<dbReference type="PROSITE" id="PS50109">
    <property type="entry name" value="HIS_KIN"/>
    <property type="match status" value="1"/>
</dbReference>
<feature type="domain" description="Histidine kinase" evidence="8">
    <location>
        <begin position="205"/>
        <end position="416"/>
    </location>
</feature>
<dbReference type="Gene3D" id="3.30.565.10">
    <property type="entry name" value="Histidine kinase-like ATPase, C-terminal domain"/>
    <property type="match status" value="1"/>
</dbReference>
<evidence type="ECO:0000256" key="1">
    <source>
        <dbReference type="ARBA" id="ARBA00000085"/>
    </source>
</evidence>
<dbReference type="RefSeq" id="WP_073203931.1">
    <property type="nucleotide sequence ID" value="NZ_FRBD01000001.1"/>
</dbReference>
<dbReference type="InterPro" id="IPR003594">
    <property type="entry name" value="HATPase_dom"/>
</dbReference>
<proteinExistence type="predicted"/>
<dbReference type="SMART" id="SM00387">
    <property type="entry name" value="HATPase_c"/>
    <property type="match status" value="1"/>
</dbReference>
<dbReference type="SUPFAM" id="SSF55874">
    <property type="entry name" value="ATPase domain of HSP90 chaperone/DNA topoisomerase II/histidine kinase"/>
    <property type="match status" value="1"/>
</dbReference>
<accession>A0A1M6RCU9</accession>
<dbReference type="InterPro" id="IPR036097">
    <property type="entry name" value="HisK_dim/P_sf"/>
</dbReference>
<comment type="catalytic activity">
    <reaction evidence="1">
        <text>ATP + protein L-histidine = ADP + protein N-phospho-L-histidine.</text>
        <dbReference type="EC" id="2.7.13.3"/>
    </reaction>
</comment>
<dbReference type="InterPro" id="IPR003661">
    <property type="entry name" value="HisK_dim/P_dom"/>
</dbReference>
<evidence type="ECO:0000256" key="4">
    <source>
        <dbReference type="ARBA" id="ARBA00022679"/>
    </source>
</evidence>